<dbReference type="Proteomes" id="UP000663760">
    <property type="component" value="Chromosome 6"/>
</dbReference>
<evidence type="ECO:0000313" key="1">
    <source>
        <dbReference type="EMBL" id="CAA7397611.1"/>
    </source>
</evidence>
<evidence type="ECO:0000313" key="2">
    <source>
        <dbReference type="Proteomes" id="UP000663760"/>
    </source>
</evidence>
<dbReference type="PANTHER" id="PTHR33702:SF30">
    <property type="entry name" value="OS05G0576600 PROTEIN"/>
    <property type="match status" value="1"/>
</dbReference>
<name>A0A7I8KIU5_SPIIN</name>
<protein>
    <submittedName>
        <fullName evidence="1">Uncharacterized protein</fullName>
    </submittedName>
</protein>
<proteinExistence type="predicted"/>
<dbReference type="OrthoDB" id="764584at2759"/>
<gene>
    <name evidence="1" type="ORF">SI8410_06008276</name>
</gene>
<keyword evidence="2" id="KW-1185">Reference proteome</keyword>
<organism evidence="1 2">
    <name type="scientific">Spirodela intermedia</name>
    <name type="common">Intermediate duckweed</name>
    <dbReference type="NCBI Taxonomy" id="51605"/>
    <lineage>
        <taxon>Eukaryota</taxon>
        <taxon>Viridiplantae</taxon>
        <taxon>Streptophyta</taxon>
        <taxon>Embryophyta</taxon>
        <taxon>Tracheophyta</taxon>
        <taxon>Spermatophyta</taxon>
        <taxon>Magnoliopsida</taxon>
        <taxon>Liliopsida</taxon>
        <taxon>Araceae</taxon>
        <taxon>Lemnoideae</taxon>
        <taxon>Spirodela</taxon>
    </lineage>
</organism>
<dbReference type="EMBL" id="LR746269">
    <property type="protein sequence ID" value="CAA7397611.1"/>
    <property type="molecule type" value="Genomic_DNA"/>
</dbReference>
<accession>A0A7I8KIU5</accession>
<dbReference type="AlphaFoldDB" id="A0A7I8KIU5"/>
<reference evidence="1" key="1">
    <citation type="submission" date="2020-02" db="EMBL/GenBank/DDBJ databases">
        <authorList>
            <person name="Scholz U."/>
            <person name="Mascher M."/>
            <person name="Fiebig A."/>
        </authorList>
    </citation>
    <scope>NUCLEOTIDE SEQUENCE</scope>
</reference>
<dbReference type="PANTHER" id="PTHR33702">
    <property type="entry name" value="BNAA09G40010D PROTEIN"/>
    <property type="match status" value="1"/>
</dbReference>
<sequence>MEIFPVQFFRNVRMMSGRRYQRLEDGEMTGGRRILRVAKLGGGRSKNKLGNGGAAGGRRGLRMRRILRFCSPMRLLVRAKDSYISAMLAMAGKGGRMSGFAAREGLWSKRVPKGRPAAPPRIDFDTRILIEVYKSLLAPREFAAL</sequence>